<keyword evidence="1" id="KW-0282">Flagellum</keyword>
<keyword evidence="1" id="KW-0969">Cilium</keyword>
<proteinExistence type="predicted"/>
<reference evidence="2" key="1">
    <citation type="submission" date="2016-11" db="EMBL/GenBank/DDBJ databases">
        <authorList>
            <person name="Varghese N."/>
            <person name="Submissions S."/>
        </authorList>
    </citation>
    <scope>NUCLEOTIDE SEQUENCE [LARGE SCALE GENOMIC DNA]</scope>
    <source>
        <strain evidence="2">DSM 15518</strain>
    </source>
</reference>
<dbReference type="InterPro" id="IPR006135">
    <property type="entry name" value="T3SS_substrate_exporter"/>
</dbReference>
<dbReference type="PANTHER" id="PTHR30531:SF12">
    <property type="entry name" value="FLAGELLAR BIOSYNTHETIC PROTEIN FLHB"/>
    <property type="match status" value="1"/>
</dbReference>
<dbReference type="SUPFAM" id="SSF160544">
    <property type="entry name" value="EscU C-terminal domain-like"/>
    <property type="match status" value="1"/>
</dbReference>
<dbReference type="PRINTS" id="PR00950">
    <property type="entry name" value="TYPE3IMSPROT"/>
</dbReference>
<dbReference type="AlphaFoldDB" id="A0A1M6PVH6"/>
<evidence type="ECO:0000313" key="2">
    <source>
        <dbReference type="Proteomes" id="UP000242497"/>
    </source>
</evidence>
<dbReference type="Proteomes" id="UP000242497">
    <property type="component" value="Unassembled WGS sequence"/>
</dbReference>
<dbReference type="GO" id="GO:0009306">
    <property type="term" value="P:protein secretion"/>
    <property type="evidence" value="ECO:0007669"/>
    <property type="project" value="InterPro"/>
</dbReference>
<dbReference type="Gene3D" id="3.40.1690.10">
    <property type="entry name" value="secretion proteins EscU"/>
    <property type="match status" value="1"/>
</dbReference>
<keyword evidence="2" id="KW-1185">Reference proteome</keyword>
<sequence length="98" mass="11033">MIYGCDYMKLKKGSKIATALKYDINEDDAPKLIGKGKGKIAENIIERAKENKIPIYEDEKLAKQLETLEIGQEIPPELYEAVAQILVFIADIDSKKGY</sequence>
<evidence type="ECO:0000313" key="1">
    <source>
        <dbReference type="EMBL" id="SHK11902.1"/>
    </source>
</evidence>
<dbReference type="EMBL" id="FRAE01000035">
    <property type="protein sequence ID" value="SHK11902.1"/>
    <property type="molecule type" value="Genomic_DNA"/>
</dbReference>
<dbReference type="GO" id="GO:0005886">
    <property type="term" value="C:plasma membrane"/>
    <property type="evidence" value="ECO:0007669"/>
    <property type="project" value="TreeGrafter"/>
</dbReference>
<gene>
    <name evidence="1" type="ORF">SAMN02744037_01663</name>
</gene>
<accession>A0A1M6PVH6</accession>
<dbReference type="PANTHER" id="PTHR30531">
    <property type="entry name" value="FLAGELLAR BIOSYNTHETIC PROTEIN FLHB"/>
    <property type="match status" value="1"/>
</dbReference>
<dbReference type="STRING" id="1123349.SAMN02744037_01663"/>
<protein>
    <submittedName>
        <fullName evidence="1">Flagellar biosynthesis protein</fullName>
    </submittedName>
</protein>
<dbReference type="Pfam" id="PF01312">
    <property type="entry name" value="Bac_export_2"/>
    <property type="match status" value="1"/>
</dbReference>
<name>A0A1M6PVH6_9FIRM</name>
<organism evidence="1 2">
    <name type="scientific">Tepidibacter formicigenes DSM 15518</name>
    <dbReference type="NCBI Taxonomy" id="1123349"/>
    <lineage>
        <taxon>Bacteria</taxon>
        <taxon>Bacillati</taxon>
        <taxon>Bacillota</taxon>
        <taxon>Clostridia</taxon>
        <taxon>Peptostreptococcales</taxon>
        <taxon>Peptostreptococcaceae</taxon>
        <taxon>Tepidibacter</taxon>
    </lineage>
</organism>
<dbReference type="InterPro" id="IPR029025">
    <property type="entry name" value="T3SS_substrate_exporter_C"/>
</dbReference>
<keyword evidence="1" id="KW-0966">Cell projection</keyword>